<dbReference type="EMBL" id="PGOL01001591">
    <property type="protein sequence ID" value="PKI56602.1"/>
    <property type="molecule type" value="Genomic_DNA"/>
</dbReference>
<protein>
    <submittedName>
        <fullName evidence="1">Uncharacterized protein</fullName>
    </submittedName>
</protein>
<accession>A0A2I0JK16</accession>
<sequence length="112" mass="12952">FFLRYHKSGWLFEYRSLFPRKLRDRGQLPPEAKDIYMLERALTLWVDPHGFDSITAHKVREGPEPPPRSIPLQVTAFSSPLCTASRWPLADLPYAPLQHKPHPGPHGIWIVC</sequence>
<reference evidence="1 2" key="1">
    <citation type="submission" date="2017-11" db="EMBL/GenBank/DDBJ databases">
        <title>De-novo sequencing of pomegranate (Punica granatum L.) genome.</title>
        <authorList>
            <person name="Akparov Z."/>
            <person name="Amiraslanov A."/>
            <person name="Hajiyeva S."/>
            <person name="Abbasov M."/>
            <person name="Kaur K."/>
            <person name="Hamwieh A."/>
            <person name="Solovyev V."/>
            <person name="Salamov A."/>
            <person name="Braich B."/>
            <person name="Kosarev P."/>
            <person name="Mahmoud A."/>
            <person name="Hajiyev E."/>
            <person name="Babayeva S."/>
            <person name="Izzatullayeva V."/>
            <person name="Mammadov A."/>
            <person name="Mammadov A."/>
            <person name="Sharifova S."/>
            <person name="Ojaghi J."/>
            <person name="Eynullazada K."/>
            <person name="Bayramov B."/>
            <person name="Abdulazimova A."/>
            <person name="Shahmuradov I."/>
        </authorList>
    </citation>
    <scope>NUCLEOTIDE SEQUENCE [LARGE SCALE GENOMIC DNA]</scope>
    <source>
        <strain evidence="2">cv. AG2017</strain>
        <tissue evidence="1">Leaf</tissue>
    </source>
</reference>
<name>A0A2I0JK16_PUNGR</name>
<feature type="non-terminal residue" evidence="1">
    <location>
        <position position="1"/>
    </location>
</feature>
<gene>
    <name evidence="1" type="ORF">CRG98_022985</name>
</gene>
<evidence type="ECO:0000313" key="1">
    <source>
        <dbReference type="EMBL" id="PKI56602.1"/>
    </source>
</evidence>
<dbReference type="Proteomes" id="UP000233551">
    <property type="component" value="Unassembled WGS sequence"/>
</dbReference>
<comment type="caution">
    <text evidence="1">The sequence shown here is derived from an EMBL/GenBank/DDBJ whole genome shotgun (WGS) entry which is preliminary data.</text>
</comment>
<keyword evidence="2" id="KW-1185">Reference proteome</keyword>
<dbReference type="AlphaFoldDB" id="A0A2I0JK16"/>
<organism evidence="1 2">
    <name type="scientific">Punica granatum</name>
    <name type="common">Pomegranate</name>
    <dbReference type="NCBI Taxonomy" id="22663"/>
    <lineage>
        <taxon>Eukaryota</taxon>
        <taxon>Viridiplantae</taxon>
        <taxon>Streptophyta</taxon>
        <taxon>Embryophyta</taxon>
        <taxon>Tracheophyta</taxon>
        <taxon>Spermatophyta</taxon>
        <taxon>Magnoliopsida</taxon>
        <taxon>eudicotyledons</taxon>
        <taxon>Gunneridae</taxon>
        <taxon>Pentapetalae</taxon>
        <taxon>rosids</taxon>
        <taxon>malvids</taxon>
        <taxon>Myrtales</taxon>
        <taxon>Lythraceae</taxon>
        <taxon>Punica</taxon>
    </lineage>
</organism>
<proteinExistence type="predicted"/>
<evidence type="ECO:0000313" key="2">
    <source>
        <dbReference type="Proteomes" id="UP000233551"/>
    </source>
</evidence>